<evidence type="ECO:0000313" key="2">
    <source>
        <dbReference type="Proteomes" id="UP001058074"/>
    </source>
</evidence>
<dbReference type="Proteomes" id="UP001058074">
    <property type="component" value="Unassembled WGS sequence"/>
</dbReference>
<dbReference type="EMBL" id="BROD01000001">
    <property type="protein sequence ID" value="GKX68105.1"/>
    <property type="molecule type" value="Genomic_DNA"/>
</dbReference>
<proteinExistence type="predicted"/>
<reference evidence="1" key="1">
    <citation type="journal article" date="2025" name="Int. J. Syst. Evol. Microbiol.">
        <title>Inconstantimicrobium mannanitabidum sp. nov., a novel member of the family Clostridiaceae isolated from anoxic soil under the treatment of reductive soil disinfestation.</title>
        <authorList>
            <person name="Ueki A."/>
            <person name="Tonouchi A."/>
            <person name="Honma S."/>
            <person name="Kaku N."/>
            <person name="Ueki K."/>
        </authorList>
    </citation>
    <scope>NUCLEOTIDE SEQUENCE</scope>
    <source>
        <strain evidence="1">TW13</strain>
    </source>
</reference>
<protein>
    <submittedName>
        <fullName evidence="1">Uncharacterized protein</fullName>
    </submittedName>
</protein>
<comment type="caution">
    <text evidence="1">The sequence shown here is derived from an EMBL/GenBank/DDBJ whole genome shotgun (WGS) entry which is preliminary data.</text>
</comment>
<sequence length="132" mass="15294">MYYIYETKIIGYKRDLTRKAKQYNNLKTQYNNLINENKSINKNLKITSVPLSSTNGITNENVPLRLAPLENSNIINIVSNKSEVFIYDEVRVENTSWYYINIPSLGNINSKGWISRRDFSLIISSSQKITHS</sequence>
<gene>
    <name evidence="1" type="ORF">rsdtw13_33630</name>
</gene>
<accession>A0ACB5RG92</accession>
<evidence type="ECO:0000313" key="1">
    <source>
        <dbReference type="EMBL" id="GKX68105.1"/>
    </source>
</evidence>
<name>A0ACB5RG92_9CLOT</name>
<keyword evidence="2" id="KW-1185">Reference proteome</keyword>
<organism evidence="1 2">
    <name type="scientific">Inconstantimicrobium mannanitabidum</name>
    <dbReference type="NCBI Taxonomy" id="1604901"/>
    <lineage>
        <taxon>Bacteria</taxon>
        <taxon>Bacillati</taxon>
        <taxon>Bacillota</taxon>
        <taxon>Clostridia</taxon>
        <taxon>Eubacteriales</taxon>
        <taxon>Clostridiaceae</taxon>
        <taxon>Inconstantimicrobium</taxon>
    </lineage>
</organism>